<evidence type="ECO:0000313" key="1">
    <source>
        <dbReference type="EMBL" id="QHT15317.1"/>
    </source>
</evidence>
<dbReference type="AlphaFoldDB" id="A0A6C0DFL4"/>
<name>A0A6C0DFL4_9ZZZZ</name>
<proteinExistence type="predicted"/>
<reference evidence="1" key="1">
    <citation type="journal article" date="2020" name="Nature">
        <title>Giant virus diversity and host interactions through global metagenomics.</title>
        <authorList>
            <person name="Schulz F."/>
            <person name="Roux S."/>
            <person name="Paez-Espino D."/>
            <person name="Jungbluth S."/>
            <person name="Walsh D.A."/>
            <person name="Denef V.J."/>
            <person name="McMahon K.D."/>
            <person name="Konstantinidis K.T."/>
            <person name="Eloe-Fadrosh E.A."/>
            <person name="Kyrpides N.C."/>
            <person name="Woyke T."/>
        </authorList>
    </citation>
    <scope>NUCLEOTIDE SEQUENCE</scope>
    <source>
        <strain evidence="1">GVMAG-M-3300023174-144</strain>
    </source>
</reference>
<sequence length="37" mass="4522">MNIINRLNILFLNFKPSKIKNIIIYYTNQQNEYGNYL</sequence>
<accession>A0A6C0DFL4</accession>
<organism evidence="1">
    <name type="scientific">viral metagenome</name>
    <dbReference type="NCBI Taxonomy" id="1070528"/>
    <lineage>
        <taxon>unclassified sequences</taxon>
        <taxon>metagenomes</taxon>
        <taxon>organismal metagenomes</taxon>
    </lineage>
</organism>
<protein>
    <submittedName>
        <fullName evidence="1">Uncharacterized protein</fullName>
    </submittedName>
</protein>
<dbReference type="EMBL" id="MN739605">
    <property type="protein sequence ID" value="QHT15317.1"/>
    <property type="molecule type" value="Genomic_DNA"/>
</dbReference>